<organism evidence="1 2">
    <name type="scientific">Acidipropionibacterium jensenii</name>
    <dbReference type="NCBI Taxonomy" id="1749"/>
    <lineage>
        <taxon>Bacteria</taxon>
        <taxon>Bacillati</taxon>
        <taxon>Actinomycetota</taxon>
        <taxon>Actinomycetes</taxon>
        <taxon>Propionibacteriales</taxon>
        <taxon>Propionibacteriaceae</taxon>
        <taxon>Acidipropionibacterium</taxon>
    </lineage>
</organism>
<sequence length="217" mass="23047">MTDVHHTPTQLAEALESVSASRRLQVAMIAGSRPEPGDVAVLIRRSGVEPDFFVRDMLVWALLSHPADRTVPALLAELDSANPQARAQALHALSKVGDPRGWPAVTDEFIGSADDEVALAAWRAAAALVPSGEEEHLARRLAGQLGRGDHTMQLSLGRAYLSLGEAGEAVLAEAAETAGSEAALHAETIQRLIADPDLGFDAAREEALRVWVMGTPE</sequence>
<reference evidence="2" key="1">
    <citation type="submission" date="2017-12" db="EMBL/GenBank/DDBJ databases">
        <title>Whole genome sequencing of Acidipropionibacterium jensenii strains JS279 and JS280.</title>
        <authorList>
            <person name="Deptula P."/>
            <person name="Laine P."/>
            <person name="Smolander O.-P."/>
            <person name="Paulin L."/>
            <person name="Auvinen P."/>
            <person name="Varmanen P."/>
        </authorList>
    </citation>
    <scope>NUCLEOTIDE SEQUENCE [LARGE SCALE GENOMIC DNA]</scope>
    <source>
        <strain evidence="2">JS280</strain>
    </source>
</reference>
<dbReference type="InterPro" id="IPR011989">
    <property type="entry name" value="ARM-like"/>
</dbReference>
<dbReference type="Gene3D" id="1.25.10.10">
    <property type="entry name" value="Leucine-rich Repeat Variant"/>
    <property type="match status" value="1"/>
</dbReference>
<dbReference type="Pfam" id="PF13646">
    <property type="entry name" value="HEAT_2"/>
    <property type="match status" value="1"/>
</dbReference>
<dbReference type="Proteomes" id="UP000285875">
    <property type="component" value="Chromosome"/>
</dbReference>
<dbReference type="RefSeq" id="WP_097799256.1">
    <property type="nucleotide sequence ID" value="NZ_CP025570.1"/>
</dbReference>
<proteinExistence type="predicted"/>
<evidence type="ECO:0000313" key="1">
    <source>
        <dbReference type="EMBL" id="AZZ40006.1"/>
    </source>
</evidence>
<accession>A0A3Q9UJ59</accession>
<gene>
    <name evidence="1" type="ORF">C0Z10_09855</name>
</gene>
<dbReference type="KEGG" id="aji:C0Z10_09855"/>
<name>A0A3Q9UJ59_9ACTN</name>
<dbReference type="InterPro" id="IPR016024">
    <property type="entry name" value="ARM-type_fold"/>
</dbReference>
<protein>
    <submittedName>
        <fullName evidence="1">HEAT repeat domain-containing protein</fullName>
    </submittedName>
</protein>
<dbReference type="AlphaFoldDB" id="A0A3Q9UJ59"/>
<dbReference type="EMBL" id="CP025570">
    <property type="protein sequence ID" value="AZZ40006.1"/>
    <property type="molecule type" value="Genomic_DNA"/>
</dbReference>
<dbReference type="SUPFAM" id="SSF48371">
    <property type="entry name" value="ARM repeat"/>
    <property type="match status" value="1"/>
</dbReference>
<evidence type="ECO:0000313" key="2">
    <source>
        <dbReference type="Proteomes" id="UP000285875"/>
    </source>
</evidence>